<dbReference type="OrthoDB" id="75739at2157"/>
<sequence>MSKLKIVLLAIVLIAVVLLVSTIFSPVLIVAEDSGEDASIDMAAKFTILGGFDWIYPGSSFNAAGETLHNVHLNHPENPYGAAQDIISYTYHYTPHIIVSVNNAAAEAIFGASIIDDIRANDAYNGYAGNDKVPGTMSRGDAVDIAMNKNGMNVFQIPIQILLGNIHFIFV</sequence>
<evidence type="ECO:0000313" key="1">
    <source>
        <dbReference type="EMBL" id="ALT69105.1"/>
    </source>
</evidence>
<reference evidence="1 2" key="1">
    <citation type="submission" date="2015-04" db="EMBL/GenBank/DDBJ databases">
        <title>The complete genome sequence of the rumen methanogen Methanobrevibacter millerae SM9.</title>
        <authorList>
            <person name="Leahy S.C."/>
            <person name="Kelly W.J."/>
            <person name="Pacheco D.M."/>
            <person name="Li D."/>
            <person name="Altermann E."/>
            <person name="Attwood G.T."/>
        </authorList>
    </citation>
    <scope>NUCLEOTIDE SEQUENCE [LARGE SCALE GENOMIC DNA]</scope>
    <source>
        <strain evidence="1 2">SM9</strain>
    </source>
</reference>
<dbReference type="RefSeq" id="WP_058739361.1">
    <property type="nucleotide sequence ID" value="NZ_CP011266.1"/>
</dbReference>
<evidence type="ECO:0000313" key="2">
    <source>
        <dbReference type="Proteomes" id="UP000067738"/>
    </source>
</evidence>
<accession>A0A0U3EBW6</accession>
<dbReference type="AlphaFoldDB" id="A0A0U3EBW6"/>
<proteinExistence type="predicted"/>
<dbReference type="PATRIC" id="fig|230361.4.peg.1368"/>
<organism evidence="1 2">
    <name type="scientific">Methanobrevibacter millerae</name>
    <dbReference type="NCBI Taxonomy" id="230361"/>
    <lineage>
        <taxon>Archaea</taxon>
        <taxon>Methanobacteriati</taxon>
        <taxon>Methanobacteriota</taxon>
        <taxon>Methanomada group</taxon>
        <taxon>Methanobacteria</taxon>
        <taxon>Methanobacteriales</taxon>
        <taxon>Methanobacteriaceae</taxon>
        <taxon>Methanobrevibacter</taxon>
    </lineage>
</organism>
<keyword evidence="2" id="KW-1185">Reference proteome</keyword>
<gene>
    <name evidence="1" type="ORF">sm9_1324</name>
</gene>
<name>A0A0U3EBW6_9EURY</name>
<dbReference type="KEGG" id="mmil:sm9_1324"/>
<dbReference type="EMBL" id="CP011266">
    <property type="protein sequence ID" value="ALT69105.1"/>
    <property type="molecule type" value="Genomic_DNA"/>
</dbReference>
<dbReference type="Proteomes" id="UP000067738">
    <property type="component" value="Chromosome"/>
</dbReference>
<dbReference type="GeneID" id="26736273"/>
<protein>
    <submittedName>
        <fullName evidence="1">Uncharacterized protein</fullName>
    </submittedName>
</protein>